<feature type="region of interest" description="Disordered" evidence="2">
    <location>
        <begin position="759"/>
        <end position="778"/>
    </location>
</feature>
<dbReference type="Pfam" id="PF21365">
    <property type="entry name" value="Glyco_hydro_31_3rd"/>
    <property type="match status" value="1"/>
</dbReference>
<dbReference type="InterPro" id="IPR025887">
    <property type="entry name" value="Glyco_hydro_31_N_dom"/>
</dbReference>
<dbReference type="SMART" id="SM00458">
    <property type="entry name" value="RICIN"/>
    <property type="match status" value="1"/>
</dbReference>
<dbReference type="InterPro" id="IPR000322">
    <property type="entry name" value="Glyco_hydro_31_TIM"/>
</dbReference>
<keyword evidence="6" id="KW-1185">Reference proteome</keyword>
<feature type="compositionally biased region" description="Low complexity" evidence="2">
    <location>
        <begin position="759"/>
        <end position="769"/>
    </location>
</feature>
<dbReference type="PROSITE" id="PS50231">
    <property type="entry name" value="RICIN_B_LECTIN"/>
    <property type="match status" value="1"/>
</dbReference>
<evidence type="ECO:0000256" key="3">
    <source>
        <dbReference type="SAM" id="SignalP"/>
    </source>
</evidence>
<comment type="caution">
    <text evidence="5">The sequence shown here is derived from an EMBL/GenBank/DDBJ whole genome shotgun (WGS) entry which is preliminary data.</text>
</comment>
<dbReference type="InterPro" id="IPR051816">
    <property type="entry name" value="Glycosyl_Hydrolase_31"/>
</dbReference>
<dbReference type="InterPro" id="IPR033403">
    <property type="entry name" value="DUF5110"/>
</dbReference>
<evidence type="ECO:0000313" key="5">
    <source>
        <dbReference type="EMBL" id="MFC5821030.1"/>
    </source>
</evidence>
<sequence>MSHPRALLSLLLLVCLLRAVTVTPAAHAATTIGPVTGFGRTGDTFTITAGSAQVRVDFARADVFRLWLAPDGDFSDPVGGRLATTTEFGPVNPVHTDAGDHHRITTGALNLRVYKSPLRFALYKADNRTLVWSETTGLTWDGTATTQTLSRGAEEQFYGTGLRLGAWALRGKSVPVRVTNDWKENGNASPAPFYMSTNGYAVMRNTWQPGQYTFASPVTTRHEENRLDAFFFVGDTPKDLLGDYTDVTGKPFLAPIWGLELGNADCWSTHDTPAGTGPRNRAGHLRTPDVLAYAQEARTKDMPSGWFLPNDGYSCGYEDLPHVVTELRRLGFQTGLWTESSLSDIAWEVGTAGTRAVKTDVAWVGSGYQRAFDGVQSAVNGIEGNSDARRFVWTVDGWAGTHRNAVVWTGDTSGTWNDMRWHVPAIAGAGFSAFNYASGDVDGIYGGSGPTYVRDLQWKAFTPAFMTMSGWGAANPAAGYNDKQPWRWDEPYLSINRTYLKLKMRLMPYFYTHARHAADTGVPTVRAMPLEFPADPVARGELTSQQFMAGEAFLVAPVTSDTAVRDDIYLPEGTWTDYWTGRTWRGPGWLDGYSAPLDRLPLLVKGGSIVPMWPQMNHSGEKPLTPITFDVYPRGSSTFTLYEDDGVTRAHQNGASARQKVDVTAPAQGSGDITVTVGASQGNFAGKLTSRGYQLDLHVSGAPAAVTLDGATLPAHATRAAFDAADTGWFHDTVLRVKTGTKPTGAPFTVVASGATLPAATPVTGTPPGERTSGPIRGAASGRCVDVPGAATADGTRLVLWDCHGGPNQTWSRPGDGTVRALGKCLDVHGGIGVSGASVDLHACHGGANQKWTYDAGTQTLRSLGKCLDAFQGATGNGTRLIIWDCTAAPNQRWTLT</sequence>
<dbReference type="InterPro" id="IPR000772">
    <property type="entry name" value="Ricin_B_lectin"/>
</dbReference>
<evidence type="ECO:0000259" key="4">
    <source>
        <dbReference type="SMART" id="SM00458"/>
    </source>
</evidence>
<proteinExistence type="inferred from homology"/>
<comment type="similarity">
    <text evidence="1">Belongs to the glycosyl hydrolase 31 family.</text>
</comment>
<dbReference type="Pfam" id="PF01055">
    <property type="entry name" value="Glyco_hydro_31_2nd"/>
    <property type="match status" value="1"/>
</dbReference>
<keyword evidence="1" id="KW-0378">Hydrolase</keyword>
<dbReference type="InterPro" id="IPR048395">
    <property type="entry name" value="Glyco_hydro_31_C"/>
</dbReference>
<keyword evidence="3" id="KW-0732">Signal</keyword>
<dbReference type="Proteomes" id="UP001596096">
    <property type="component" value="Unassembled WGS sequence"/>
</dbReference>
<evidence type="ECO:0000256" key="2">
    <source>
        <dbReference type="SAM" id="MobiDB-lite"/>
    </source>
</evidence>
<accession>A0ABW1C5U7</accession>
<dbReference type="Pfam" id="PF17137">
    <property type="entry name" value="DUF5110"/>
    <property type="match status" value="1"/>
</dbReference>
<dbReference type="Pfam" id="PF13802">
    <property type="entry name" value="Gal_mutarotas_2"/>
    <property type="match status" value="1"/>
</dbReference>
<feature type="signal peptide" evidence="3">
    <location>
        <begin position="1"/>
        <end position="28"/>
    </location>
</feature>
<name>A0ABW1C5U7_9ACTN</name>
<dbReference type="PANTHER" id="PTHR43863">
    <property type="entry name" value="HYDROLASE, PUTATIVE (AFU_ORTHOLOGUE AFUA_1G03140)-RELATED"/>
    <property type="match status" value="1"/>
</dbReference>
<evidence type="ECO:0000256" key="1">
    <source>
        <dbReference type="RuleBase" id="RU361185"/>
    </source>
</evidence>
<evidence type="ECO:0000313" key="6">
    <source>
        <dbReference type="Proteomes" id="UP001596096"/>
    </source>
</evidence>
<dbReference type="RefSeq" id="WP_219546441.1">
    <property type="nucleotide sequence ID" value="NZ_JAHKRN010000024.1"/>
</dbReference>
<dbReference type="PANTHER" id="PTHR43863:SF2">
    <property type="entry name" value="MALTASE-GLUCOAMYLASE"/>
    <property type="match status" value="1"/>
</dbReference>
<dbReference type="Pfam" id="PF00652">
    <property type="entry name" value="Ricin_B_lectin"/>
    <property type="match status" value="1"/>
</dbReference>
<organism evidence="5 6">
    <name type="scientific">Nonomuraea harbinensis</name>
    <dbReference type="NCBI Taxonomy" id="1286938"/>
    <lineage>
        <taxon>Bacteria</taxon>
        <taxon>Bacillati</taxon>
        <taxon>Actinomycetota</taxon>
        <taxon>Actinomycetes</taxon>
        <taxon>Streptosporangiales</taxon>
        <taxon>Streptosporangiaceae</taxon>
        <taxon>Nonomuraea</taxon>
    </lineage>
</organism>
<reference evidence="6" key="1">
    <citation type="journal article" date="2019" name="Int. J. Syst. Evol. Microbiol.">
        <title>The Global Catalogue of Microorganisms (GCM) 10K type strain sequencing project: providing services to taxonomists for standard genome sequencing and annotation.</title>
        <authorList>
            <consortium name="The Broad Institute Genomics Platform"/>
            <consortium name="The Broad Institute Genome Sequencing Center for Infectious Disease"/>
            <person name="Wu L."/>
            <person name="Ma J."/>
        </authorList>
    </citation>
    <scope>NUCLEOTIDE SEQUENCE [LARGE SCALE GENOMIC DNA]</scope>
    <source>
        <strain evidence="6">CGMCC 4.7106</strain>
    </source>
</reference>
<dbReference type="EMBL" id="JBHSNW010000029">
    <property type="protein sequence ID" value="MFC5821030.1"/>
    <property type="molecule type" value="Genomic_DNA"/>
</dbReference>
<dbReference type="CDD" id="cd14752">
    <property type="entry name" value="GH31_N"/>
    <property type="match status" value="1"/>
</dbReference>
<feature type="domain" description="Ricin B lectin" evidence="4">
    <location>
        <begin position="771"/>
        <end position="897"/>
    </location>
</feature>
<keyword evidence="1" id="KW-0326">Glycosidase</keyword>
<feature type="chain" id="PRO_5045692751" evidence="3">
    <location>
        <begin position="29"/>
        <end position="897"/>
    </location>
</feature>
<gene>
    <name evidence="5" type="ORF">ACFPUY_38550</name>
</gene>
<protein>
    <submittedName>
        <fullName evidence="5">Ricin-type beta-trefoil lectin domain protein</fullName>
    </submittedName>
</protein>
<dbReference type="CDD" id="cd23451">
    <property type="entry name" value="beta-trefoil_Ricin_laminarinase"/>
    <property type="match status" value="1"/>
</dbReference>